<feature type="region of interest" description="Disordered" evidence="1">
    <location>
        <begin position="1"/>
        <end position="65"/>
    </location>
</feature>
<evidence type="ECO:0000256" key="1">
    <source>
        <dbReference type="SAM" id="MobiDB-lite"/>
    </source>
</evidence>
<dbReference type="Proteomes" id="UP000030754">
    <property type="component" value="Unassembled WGS sequence"/>
</dbReference>
<proteinExistence type="predicted"/>
<keyword evidence="3" id="KW-1185">Reference proteome</keyword>
<dbReference type="AlphaFoldDB" id="U6MZ00"/>
<protein>
    <submittedName>
        <fullName evidence="2">Uncharacterized protein</fullName>
    </submittedName>
</protein>
<organism evidence="2 3">
    <name type="scientific">Eimeria necatrix</name>
    <dbReference type="NCBI Taxonomy" id="51315"/>
    <lineage>
        <taxon>Eukaryota</taxon>
        <taxon>Sar</taxon>
        <taxon>Alveolata</taxon>
        <taxon>Apicomplexa</taxon>
        <taxon>Conoidasida</taxon>
        <taxon>Coccidia</taxon>
        <taxon>Eucoccidiorida</taxon>
        <taxon>Eimeriorina</taxon>
        <taxon>Eimeriidae</taxon>
        <taxon>Eimeria</taxon>
    </lineage>
</organism>
<dbReference type="EMBL" id="HG723898">
    <property type="protein sequence ID" value="CDJ66930.1"/>
    <property type="molecule type" value="Genomic_DNA"/>
</dbReference>
<sequence length="65" mass="7379">MQQQLLRPALQQHNQQPVLDQQQSCSSIAHNSTTYVDTRSCNSKQQDLQQQQQTRSGAWAPSQTP</sequence>
<accession>U6MZ00</accession>
<dbReference type="GeneID" id="25472932"/>
<dbReference type="RefSeq" id="XP_013435397.1">
    <property type="nucleotide sequence ID" value="XM_013579943.1"/>
</dbReference>
<evidence type="ECO:0000313" key="2">
    <source>
        <dbReference type="EMBL" id="CDJ66930.1"/>
    </source>
</evidence>
<evidence type="ECO:0000313" key="3">
    <source>
        <dbReference type="Proteomes" id="UP000030754"/>
    </source>
</evidence>
<feature type="compositionally biased region" description="Polar residues" evidence="1">
    <location>
        <begin position="1"/>
        <end position="44"/>
    </location>
</feature>
<name>U6MZ00_9EIME</name>
<gene>
    <name evidence="2" type="ORF">ENH_00027640</name>
</gene>
<reference evidence="2" key="1">
    <citation type="submission" date="2013-10" db="EMBL/GenBank/DDBJ databases">
        <title>Genomic analysis of the causative agents of coccidiosis in chickens.</title>
        <authorList>
            <person name="Reid A.J."/>
            <person name="Blake D."/>
            <person name="Billington K."/>
            <person name="Browne H."/>
            <person name="Dunn M."/>
            <person name="Hung S."/>
            <person name="Kawahara F."/>
            <person name="Miranda-Saavedra D."/>
            <person name="Mourier T."/>
            <person name="Nagra H."/>
            <person name="Otto T.D."/>
            <person name="Rawlings N."/>
            <person name="Sanchez A."/>
            <person name="Sanders M."/>
            <person name="Subramaniam C."/>
            <person name="Tay Y."/>
            <person name="Dear P."/>
            <person name="Doerig C."/>
            <person name="Gruber A."/>
            <person name="Parkinson J."/>
            <person name="Shirley M."/>
            <person name="Wan K.L."/>
            <person name="Berriman M."/>
            <person name="Tomley F."/>
            <person name="Pain A."/>
        </authorList>
    </citation>
    <scope>NUCLEOTIDE SEQUENCE [LARGE SCALE GENOMIC DNA]</scope>
    <source>
        <strain evidence="2">Houghton</strain>
    </source>
</reference>
<reference evidence="2" key="2">
    <citation type="submission" date="2013-10" db="EMBL/GenBank/DDBJ databases">
        <authorList>
            <person name="Aslett M."/>
        </authorList>
    </citation>
    <scope>NUCLEOTIDE SEQUENCE [LARGE SCALE GENOMIC DNA]</scope>
    <source>
        <strain evidence="2">Houghton</strain>
    </source>
</reference>
<dbReference type="VEuPathDB" id="ToxoDB:ENH_00027640"/>